<sequence>MAIHDGDPLVFTKLLEASARVEPSESTFTSAVFLNNRHALESLIQHELQQETDNSLESPVTSDSQYLTSVNPDIRNKFFQTTLTCCIDTSNLPFLRILTSKTKVIPTASDIFLAARNNPSGAIARHLLTLYPGAAAAPLELAIRQKNISVLTTLIVNCGVIPSLSTLASAVETGDCNMVSILIKGFTLAMQVTEPKVLEDRGVVLGTAVCGGKEDVIRVLVLSGAFRVTSAHIYLAARRGLVSSVRLMVEVQKIMGGVGGGEQGALDLAVKEGSILAVTVLATVGVPVGPYALAAAIDSGRVELLIALASGNNPQHGEEVFEDTRSIVPAVVVALAIQQGPLLMLRTLLRAFSVRVNSVLLLMGVRKGDVAFLQVLLQHFEGTIGKDILDAAFVVGFEVAECLVEFVLEQRNANELQD</sequence>
<evidence type="ECO:0000313" key="2">
    <source>
        <dbReference type="Proteomes" id="UP000193642"/>
    </source>
</evidence>
<dbReference type="SUPFAM" id="SSF48403">
    <property type="entry name" value="Ankyrin repeat"/>
    <property type="match status" value="1"/>
</dbReference>
<keyword evidence="2" id="KW-1185">Reference proteome</keyword>
<organism evidence="1 2">
    <name type="scientific">Rhizoclosmatium globosum</name>
    <dbReference type="NCBI Taxonomy" id="329046"/>
    <lineage>
        <taxon>Eukaryota</taxon>
        <taxon>Fungi</taxon>
        <taxon>Fungi incertae sedis</taxon>
        <taxon>Chytridiomycota</taxon>
        <taxon>Chytridiomycota incertae sedis</taxon>
        <taxon>Chytridiomycetes</taxon>
        <taxon>Chytridiales</taxon>
        <taxon>Chytriomycetaceae</taxon>
        <taxon>Rhizoclosmatium</taxon>
    </lineage>
</organism>
<protein>
    <recommendedName>
        <fullName evidence="3">Ankyrin</fullName>
    </recommendedName>
</protein>
<dbReference type="InterPro" id="IPR036770">
    <property type="entry name" value="Ankyrin_rpt-contain_sf"/>
</dbReference>
<accession>A0A1Y2CIH5</accession>
<dbReference type="AlphaFoldDB" id="A0A1Y2CIH5"/>
<reference evidence="1 2" key="1">
    <citation type="submission" date="2016-07" db="EMBL/GenBank/DDBJ databases">
        <title>Pervasive Adenine N6-methylation of Active Genes in Fungi.</title>
        <authorList>
            <consortium name="DOE Joint Genome Institute"/>
            <person name="Mondo S.J."/>
            <person name="Dannebaum R.O."/>
            <person name="Kuo R.C."/>
            <person name="Labutti K."/>
            <person name="Haridas S."/>
            <person name="Kuo A."/>
            <person name="Salamov A."/>
            <person name="Ahrendt S.R."/>
            <person name="Lipzen A."/>
            <person name="Sullivan W."/>
            <person name="Andreopoulos W.B."/>
            <person name="Clum A."/>
            <person name="Lindquist E."/>
            <person name="Daum C."/>
            <person name="Ramamoorthy G.K."/>
            <person name="Gryganskyi A."/>
            <person name="Culley D."/>
            <person name="Magnuson J.K."/>
            <person name="James T.Y."/>
            <person name="O'Malley M.A."/>
            <person name="Stajich J.E."/>
            <person name="Spatafora J.W."/>
            <person name="Visel A."/>
            <person name="Grigoriev I.V."/>
        </authorList>
    </citation>
    <scope>NUCLEOTIDE SEQUENCE [LARGE SCALE GENOMIC DNA]</scope>
    <source>
        <strain evidence="1 2">JEL800</strain>
    </source>
</reference>
<name>A0A1Y2CIH5_9FUNG</name>
<gene>
    <name evidence="1" type="ORF">BCR33DRAFT_736368</name>
</gene>
<comment type="caution">
    <text evidence="1">The sequence shown here is derived from an EMBL/GenBank/DDBJ whole genome shotgun (WGS) entry which is preliminary data.</text>
</comment>
<dbReference type="PANTHER" id="PTHR46586">
    <property type="entry name" value="ANKYRIN REPEAT-CONTAINING PROTEIN"/>
    <property type="match status" value="1"/>
</dbReference>
<dbReference type="OrthoDB" id="2158397at2759"/>
<dbReference type="PANTHER" id="PTHR46586:SF3">
    <property type="entry name" value="ANKYRIN REPEAT-CONTAINING PROTEIN"/>
    <property type="match status" value="1"/>
</dbReference>
<evidence type="ECO:0000313" key="1">
    <source>
        <dbReference type="EMBL" id="ORY46851.1"/>
    </source>
</evidence>
<dbReference type="Proteomes" id="UP000193642">
    <property type="component" value="Unassembled WGS sequence"/>
</dbReference>
<evidence type="ECO:0008006" key="3">
    <source>
        <dbReference type="Google" id="ProtNLM"/>
    </source>
</evidence>
<dbReference type="Gene3D" id="1.25.40.20">
    <property type="entry name" value="Ankyrin repeat-containing domain"/>
    <property type="match status" value="1"/>
</dbReference>
<dbReference type="EMBL" id="MCGO01000015">
    <property type="protein sequence ID" value="ORY46851.1"/>
    <property type="molecule type" value="Genomic_DNA"/>
</dbReference>
<proteinExistence type="predicted"/>
<dbReference type="InterPro" id="IPR052050">
    <property type="entry name" value="SecEffector_AnkRepeat"/>
</dbReference>